<evidence type="ECO:0000313" key="7">
    <source>
        <dbReference type="Proteomes" id="UP000294824"/>
    </source>
</evidence>
<dbReference type="PANTHER" id="PTHR43300">
    <property type="entry name" value="ACETYLTRANSFERASE"/>
    <property type="match status" value="1"/>
</dbReference>
<gene>
    <name evidence="6" type="ORF">DFQ06_3218</name>
</gene>
<keyword evidence="5" id="KW-0732">Signal</keyword>
<keyword evidence="2 6" id="KW-0808">Transferase</keyword>
<dbReference type="InterPro" id="IPR018357">
    <property type="entry name" value="Hexapep_transf_CS"/>
</dbReference>
<dbReference type="PANTHER" id="PTHR43300:SF11">
    <property type="entry name" value="ACETYLTRANSFERASE RV3034C-RELATED"/>
    <property type="match status" value="1"/>
</dbReference>
<dbReference type="Pfam" id="PF00132">
    <property type="entry name" value="Hexapep"/>
    <property type="match status" value="1"/>
</dbReference>
<organism evidence="6 7">
    <name type="scientific">Algibacter lectus</name>
    <dbReference type="NCBI Taxonomy" id="221126"/>
    <lineage>
        <taxon>Bacteria</taxon>
        <taxon>Pseudomonadati</taxon>
        <taxon>Bacteroidota</taxon>
        <taxon>Flavobacteriia</taxon>
        <taxon>Flavobacteriales</taxon>
        <taxon>Flavobacteriaceae</taxon>
        <taxon>Algibacter</taxon>
    </lineage>
</organism>
<comment type="caution">
    <text evidence="6">The sequence shown here is derived from an EMBL/GenBank/DDBJ whole genome shotgun (WGS) entry which is preliminary data.</text>
</comment>
<keyword evidence="7" id="KW-1185">Reference proteome</keyword>
<evidence type="ECO:0000256" key="2">
    <source>
        <dbReference type="ARBA" id="ARBA00022679"/>
    </source>
</evidence>
<evidence type="ECO:0000256" key="1">
    <source>
        <dbReference type="ARBA" id="ARBA00007274"/>
    </source>
</evidence>
<dbReference type="InterPro" id="IPR001451">
    <property type="entry name" value="Hexapep"/>
</dbReference>
<accession>A0A4R8M9C5</accession>
<proteinExistence type="inferred from homology"/>
<feature type="signal peptide" evidence="5">
    <location>
        <begin position="1"/>
        <end position="23"/>
    </location>
</feature>
<dbReference type="SUPFAM" id="SSF51161">
    <property type="entry name" value="Trimeric LpxA-like enzymes"/>
    <property type="match status" value="1"/>
</dbReference>
<dbReference type="CDD" id="cd03349">
    <property type="entry name" value="LbH_XAT"/>
    <property type="match status" value="1"/>
</dbReference>
<dbReference type="Proteomes" id="UP000294824">
    <property type="component" value="Unassembled WGS sequence"/>
</dbReference>
<keyword evidence="4" id="KW-0012">Acyltransferase</keyword>
<dbReference type="EMBL" id="SORL01000011">
    <property type="protein sequence ID" value="TDY60637.1"/>
    <property type="molecule type" value="Genomic_DNA"/>
</dbReference>
<evidence type="ECO:0000256" key="5">
    <source>
        <dbReference type="SAM" id="SignalP"/>
    </source>
</evidence>
<dbReference type="RefSeq" id="WP_133968682.1">
    <property type="nucleotide sequence ID" value="NZ_SORL01000011.1"/>
</dbReference>
<feature type="chain" id="PRO_5020238096" evidence="5">
    <location>
        <begin position="24"/>
        <end position="218"/>
    </location>
</feature>
<evidence type="ECO:0000256" key="4">
    <source>
        <dbReference type="ARBA" id="ARBA00023315"/>
    </source>
</evidence>
<name>A0A4R8M9C5_9FLAO</name>
<sequence>MKKKLFRVLLLVPGLFIKLLELAKDGARDISNKQRFKDAILDNASSFNENTILHSHSRVLSNCVFNNVTLGSYSYVGTNSLLQNVTIGKFCSIANNVMIGLGKHPIDELSTSPLFYRKDNTFNLDLIKDDLKFEEYDKISIGNDVWIGAGVIIMDGITIADGAVIAAGAVVTKDVNAYDIVGGVPAKFLKKRIIKKKENNLPENWWDLDLNKIISKHE</sequence>
<comment type="similarity">
    <text evidence="1">Belongs to the transferase hexapeptide repeat family.</text>
</comment>
<evidence type="ECO:0000256" key="3">
    <source>
        <dbReference type="ARBA" id="ARBA00022737"/>
    </source>
</evidence>
<dbReference type="InterPro" id="IPR011004">
    <property type="entry name" value="Trimer_LpxA-like_sf"/>
</dbReference>
<dbReference type="AlphaFoldDB" id="A0A4R8M9C5"/>
<dbReference type="PROSITE" id="PS00101">
    <property type="entry name" value="HEXAPEP_TRANSFERASES"/>
    <property type="match status" value="1"/>
</dbReference>
<dbReference type="InterPro" id="IPR050179">
    <property type="entry name" value="Trans_hexapeptide_repeat"/>
</dbReference>
<evidence type="ECO:0000313" key="6">
    <source>
        <dbReference type="EMBL" id="TDY60637.1"/>
    </source>
</evidence>
<protein>
    <submittedName>
        <fullName evidence="6">Succinyltransferase-like protein</fullName>
    </submittedName>
</protein>
<reference evidence="6 7" key="1">
    <citation type="submission" date="2019-03" db="EMBL/GenBank/DDBJ databases">
        <title>Genomic Encyclopedia of Type Strains, Phase III (KMG-III): the genomes of soil and plant-associated and newly described type strains.</title>
        <authorList>
            <person name="Whitman W."/>
        </authorList>
    </citation>
    <scope>NUCLEOTIDE SEQUENCE [LARGE SCALE GENOMIC DNA]</scope>
    <source>
        <strain evidence="6 7">CECT 8301</strain>
    </source>
</reference>
<dbReference type="Gene3D" id="2.160.10.10">
    <property type="entry name" value="Hexapeptide repeat proteins"/>
    <property type="match status" value="1"/>
</dbReference>
<dbReference type="GO" id="GO:0016746">
    <property type="term" value="F:acyltransferase activity"/>
    <property type="evidence" value="ECO:0007669"/>
    <property type="project" value="UniProtKB-KW"/>
</dbReference>
<keyword evidence="3" id="KW-0677">Repeat</keyword>